<evidence type="ECO:0000313" key="2">
    <source>
        <dbReference type="EMBL" id="KAF1988337.1"/>
    </source>
</evidence>
<dbReference type="EMBL" id="ML977149">
    <property type="protein sequence ID" value="KAF1988337.1"/>
    <property type="molecule type" value="Genomic_DNA"/>
</dbReference>
<evidence type="ECO:0000313" key="3">
    <source>
        <dbReference type="Proteomes" id="UP000800041"/>
    </source>
</evidence>
<reference evidence="2" key="1">
    <citation type="journal article" date="2020" name="Stud. Mycol.">
        <title>101 Dothideomycetes genomes: a test case for predicting lifestyles and emergence of pathogens.</title>
        <authorList>
            <person name="Haridas S."/>
            <person name="Albert R."/>
            <person name="Binder M."/>
            <person name="Bloem J."/>
            <person name="Labutti K."/>
            <person name="Salamov A."/>
            <person name="Andreopoulos B."/>
            <person name="Baker S."/>
            <person name="Barry K."/>
            <person name="Bills G."/>
            <person name="Bluhm B."/>
            <person name="Cannon C."/>
            <person name="Castanera R."/>
            <person name="Culley D."/>
            <person name="Daum C."/>
            <person name="Ezra D."/>
            <person name="Gonzalez J."/>
            <person name="Henrissat B."/>
            <person name="Kuo A."/>
            <person name="Liang C."/>
            <person name="Lipzen A."/>
            <person name="Lutzoni F."/>
            <person name="Magnuson J."/>
            <person name="Mondo S."/>
            <person name="Nolan M."/>
            <person name="Ohm R."/>
            <person name="Pangilinan J."/>
            <person name="Park H.-J."/>
            <person name="Ramirez L."/>
            <person name="Alfaro M."/>
            <person name="Sun H."/>
            <person name="Tritt A."/>
            <person name="Yoshinaga Y."/>
            <person name="Zwiers L.-H."/>
            <person name="Turgeon B."/>
            <person name="Goodwin S."/>
            <person name="Spatafora J."/>
            <person name="Crous P."/>
            <person name="Grigoriev I."/>
        </authorList>
    </citation>
    <scope>NUCLEOTIDE SEQUENCE</scope>
    <source>
        <strain evidence="2">CBS 113979</strain>
    </source>
</reference>
<evidence type="ECO:0000256" key="1">
    <source>
        <dbReference type="SAM" id="MobiDB-lite"/>
    </source>
</evidence>
<accession>A0A6G1H5K8</accession>
<name>A0A6G1H5K8_9PEZI</name>
<sequence>MESCAAHSHCTYCRTRYSNQSQRCQRTTSPSSSVGQVKPGYSEHRNWTPADTCCSITTTLDPERSINFSH</sequence>
<proteinExistence type="predicted"/>
<dbReference type="AlphaFoldDB" id="A0A6G1H5K8"/>
<feature type="compositionally biased region" description="Polar residues" evidence="1">
    <location>
        <begin position="24"/>
        <end position="35"/>
    </location>
</feature>
<dbReference type="Proteomes" id="UP000800041">
    <property type="component" value="Unassembled WGS sequence"/>
</dbReference>
<organism evidence="2 3">
    <name type="scientific">Aulographum hederae CBS 113979</name>
    <dbReference type="NCBI Taxonomy" id="1176131"/>
    <lineage>
        <taxon>Eukaryota</taxon>
        <taxon>Fungi</taxon>
        <taxon>Dikarya</taxon>
        <taxon>Ascomycota</taxon>
        <taxon>Pezizomycotina</taxon>
        <taxon>Dothideomycetes</taxon>
        <taxon>Pleosporomycetidae</taxon>
        <taxon>Aulographales</taxon>
        <taxon>Aulographaceae</taxon>
    </lineage>
</organism>
<feature type="region of interest" description="Disordered" evidence="1">
    <location>
        <begin position="24"/>
        <end position="43"/>
    </location>
</feature>
<gene>
    <name evidence="2" type="ORF">K402DRAFT_33344</name>
</gene>
<keyword evidence="3" id="KW-1185">Reference proteome</keyword>
<protein>
    <submittedName>
        <fullName evidence="2">Uncharacterized protein</fullName>
    </submittedName>
</protein>